<organism evidence="1 2">
    <name type="scientific">[Candida] jaroonii</name>
    <dbReference type="NCBI Taxonomy" id="467808"/>
    <lineage>
        <taxon>Eukaryota</taxon>
        <taxon>Fungi</taxon>
        <taxon>Dikarya</taxon>
        <taxon>Ascomycota</taxon>
        <taxon>Saccharomycotina</taxon>
        <taxon>Pichiomycetes</taxon>
        <taxon>Debaryomycetaceae</taxon>
        <taxon>Yamadazyma</taxon>
    </lineage>
</organism>
<dbReference type="EMBL" id="CALSDN010000014">
    <property type="protein sequence ID" value="CAH6723323.1"/>
    <property type="molecule type" value="Genomic_DNA"/>
</dbReference>
<gene>
    <name evidence="1" type="ORF">CLIB1444_14S01508</name>
</gene>
<reference evidence="1" key="1">
    <citation type="submission" date="2022-06" db="EMBL/GenBank/DDBJ databases">
        <authorList>
            <person name="Legras J.-L."/>
            <person name="Devillers H."/>
            <person name="Grondin C."/>
        </authorList>
    </citation>
    <scope>NUCLEOTIDE SEQUENCE</scope>
    <source>
        <strain evidence="1">CLIB 1444</strain>
    </source>
</reference>
<evidence type="ECO:0000313" key="2">
    <source>
        <dbReference type="Proteomes" id="UP001152531"/>
    </source>
</evidence>
<name>A0ACA9YE26_9ASCO</name>
<evidence type="ECO:0000313" key="1">
    <source>
        <dbReference type="EMBL" id="CAH6723323.1"/>
    </source>
</evidence>
<protein>
    <submittedName>
        <fullName evidence="1">Uncharacterized protein</fullName>
    </submittedName>
</protein>
<comment type="caution">
    <text evidence="1">The sequence shown here is derived from an EMBL/GenBank/DDBJ whole genome shotgun (WGS) entry which is preliminary data.</text>
</comment>
<sequence length="636" mass="73548">MTEGYLKEARLKRSQRDDYPPEMLINSSIILPNSKTKNSCHRCHRLKKKCSKDFPSCSYCIRTSNDCFYLNKSHIKSKNSSEDFKSKSSIFPEIMKPEKESITILRNWIHKDIESYDDNNNGEAGNIANNPKTEQSTGCCKSNNGFIKGITNLITGNNGVDPRNENMHQNMHNANGVNEIPPHKILRTKTLSISSLLSDVTPGVTNERVSCKLISKALKLNRHFDEEFVNLKPIGEKKLALAFAANYFCNYSHIYPIFSEDQIVSKLKQMDFEKENVVNCHTYLILSIGCLIYDSIHMTKHYNKCFSESLIDSVIDITNFNPKSCNTESELNDIKTMILFTVHYMNRNDDLVVSNMITILSRIILKFEFFKLNSGDKFKMIKNCIFWTVINLDFEFNLITDNPVAVSLDLWKLLYYKNSKLQLLTATPSNNEDDVVYSNRIIEFNLLQKRIIDLKVVTKVAGDNQEMAELKEISKAVEVWRVNSTGCVSKLFEDHHEDAKFYSFMVNLHFFYLLIESDQLSSTKNSEFSLQFLSIYYQLTSQIDTNKQTGLAINNLIYIYKLMNVVKYNLINLKIQSLFSNFKMNIPVITNLFRILRVKYPIIDDQMMARFEKLSSISSYDEKLLNEVDEILELLE</sequence>
<keyword evidence="2" id="KW-1185">Reference proteome</keyword>
<proteinExistence type="predicted"/>
<accession>A0ACA9YE26</accession>
<dbReference type="Proteomes" id="UP001152531">
    <property type="component" value="Unassembled WGS sequence"/>
</dbReference>